<keyword evidence="5" id="KW-0411">Iron-sulfur</keyword>
<dbReference type="GO" id="GO:0005763">
    <property type="term" value="C:mitochondrial small ribosomal subunit"/>
    <property type="evidence" value="ECO:0007669"/>
    <property type="project" value="TreeGrafter"/>
</dbReference>
<dbReference type="AlphaFoldDB" id="A0A9W8IVS7"/>
<evidence type="ECO:0000256" key="5">
    <source>
        <dbReference type="ARBA" id="ARBA00023014"/>
    </source>
</evidence>
<keyword evidence="3" id="KW-0809">Transit peptide</keyword>
<accession>A0A9W8IVS7</accession>
<dbReference type="EMBL" id="JANBPK010001307">
    <property type="protein sequence ID" value="KAJ2923612.1"/>
    <property type="molecule type" value="Genomic_DNA"/>
</dbReference>
<dbReference type="PANTHER" id="PTHR13184:SF5">
    <property type="entry name" value="METHYLTRANSFERASE-LIKE PROTEIN 17, MITOCHONDRIAL"/>
    <property type="match status" value="1"/>
</dbReference>
<dbReference type="GO" id="GO:0008168">
    <property type="term" value="F:methyltransferase activity"/>
    <property type="evidence" value="ECO:0007669"/>
    <property type="project" value="InterPro"/>
</dbReference>
<comment type="subcellular location">
    <subcellularLocation>
        <location evidence="1">Mitochondrion</location>
    </subcellularLocation>
</comment>
<keyword evidence="6" id="KW-0496">Mitochondrion</keyword>
<feature type="region of interest" description="Disordered" evidence="8">
    <location>
        <begin position="539"/>
        <end position="566"/>
    </location>
</feature>
<dbReference type="Pfam" id="PF09243">
    <property type="entry name" value="Rsm22"/>
    <property type="match status" value="2"/>
</dbReference>
<feature type="compositionally biased region" description="Polar residues" evidence="8">
    <location>
        <begin position="430"/>
        <end position="442"/>
    </location>
</feature>
<protein>
    <recommendedName>
        <fullName evidence="11">Rsm22-domain-containing protein</fullName>
    </recommendedName>
</protein>
<evidence type="ECO:0000256" key="2">
    <source>
        <dbReference type="ARBA" id="ARBA00022723"/>
    </source>
</evidence>
<proteinExistence type="predicted"/>
<evidence type="ECO:0008006" key="11">
    <source>
        <dbReference type="Google" id="ProtNLM"/>
    </source>
</evidence>
<dbReference type="OrthoDB" id="421327at2759"/>
<dbReference type="InterPro" id="IPR015324">
    <property type="entry name" value="Ribosomal_Rsm22-like"/>
</dbReference>
<evidence type="ECO:0000256" key="4">
    <source>
        <dbReference type="ARBA" id="ARBA00023004"/>
    </source>
</evidence>
<keyword evidence="2" id="KW-0479">Metal-binding</keyword>
<evidence type="ECO:0000256" key="8">
    <source>
        <dbReference type="SAM" id="MobiDB-lite"/>
    </source>
</evidence>
<evidence type="ECO:0000256" key="6">
    <source>
        <dbReference type="ARBA" id="ARBA00023128"/>
    </source>
</evidence>
<comment type="function">
    <text evidence="7">Mitochondrial ribosome (mitoribosome) assembly factor. Binds at the interface of the head and body domains of the mitochondrial small ribosomal subunit (mt-SSU), occluding the mRNA channel and preventing compaction of the head domain towards the body. Probable inactive methyltransferase: retains the characteristic folding and ability to bind S-adenosyl-L-methionine, but it probably lost its methyltransferase activity.</text>
</comment>
<dbReference type="InterPro" id="IPR052571">
    <property type="entry name" value="Mt_RNA_Methyltransferase"/>
</dbReference>
<comment type="caution">
    <text evidence="9">The sequence shown here is derived from an EMBL/GenBank/DDBJ whole genome shotgun (WGS) entry which is preliminary data.</text>
</comment>
<feature type="non-terminal residue" evidence="9">
    <location>
        <position position="596"/>
    </location>
</feature>
<dbReference type="GO" id="GO:0006412">
    <property type="term" value="P:translation"/>
    <property type="evidence" value="ECO:0007669"/>
    <property type="project" value="InterPro"/>
</dbReference>
<dbReference type="PANTHER" id="PTHR13184">
    <property type="entry name" value="37S RIBOSOMAL PROTEIN S22"/>
    <property type="match status" value="1"/>
</dbReference>
<dbReference type="GO" id="GO:0046872">
    <property type="term" value="F:metal ion binding"/>
    <property type="evidence" value="ECO:0007669"/>
    <property type="project" value="UniProtKB-KW"/>
</dbReference>
<evidence type="ECO:0000256" key="3">
    <source>
        <dbReference type="ARBA" id="ARBA00022946"/>
    </source>
</evidence>
<dbReference type="Proteomes" id="UP001140091">
    <property type="component" value="Unassembled WGS sequence"/>
</dbReference>
<feature type="region of interest" description="Disordered" evidence="8">
    <location>
        <begin position="429"/>
        <end position="454"/>
    </location>
</feature>
<feature type="compositionally biased region" description="Basic and acidic residues" evidence="8">
    <location>
        <begin position="547"/>
        <end position="561"/>
    </location>
</feature>
<organism evidence="9 10">
    <name type="scientific">Candolleomyces eurysporus</name>
    <dbReference type="NCBI Taxonomy" id="2828524"/>
    <lineage>
        <taxon>Eukaryota</taxon>
        <taxon>Fungi</taxon>
        <taxon>Dikarya</taxon>
        <taxon>Basidiomycota</taxon>
        <taxon>Agaricomycotina</taxon>
        <taxon>Agaricomycetes</taxon>
        <taxon>Agaricomycetidae</taxon>
        <taxon>Agaricales</taxon>
        <taxon>Agaricineae</taxon>
        <taxon>Psathyrellaceae</taxon>
        <taxon>Candolleomyces</taxon>
    </lineage>
</organism>
<sequence>MQALLRDVDMSLLNHKPRAQPEPRELEAFPIAAEQQVFEEEFAELDSDTHRKSPAALFGSRRIGAVVVPKQLRSAVTSLIESSDKSQLHSDAVRLFANPEGDKPGWQMQLDTKYRSYKQGARHAERDATAFASVALPGHYSAIYSVFNHLKHRMPSDWEVERVIDWGSGTYAGLWASLFSFRRLTEKSVEMDELDAAHSTVQHYLGIDRRTGLVAIGDRLLKDVPVSPTLSVRHRKTLGEEENLPREEGKKTVALTAFTLSSLTSPLARKQLVKEIWESGAHTMILIDHDSTSGFEAIAQAREFLLKLGQKEQENPELESSSIRGSHVVAPCPHDGACPLFHSGSSRLVCGFSQRMQRPAFVRLTKHSKLGHEDVQFSYVVIQRGPRPTQMNSNAGRIGLVGLRDVQERIVKATPVKQLSLFEEGAAQASPASTESLSSPELASQALAKAPSGEELSATKLETVLRQEAYHWPRLVFPPMKKSGHVILDSCTPEGKIMRLTVPKSQGKQPYYDARKSSWGDLFPHPPKNAPQERVVVKGSSGKVKSVQRDHIGKGQGEKPRTSSMYDKVATSVREAKKEKRRWEKFMKKEQVWNID</sequence>
<reference evidence="9" key="1">
    <citation type="submission" date="2022-06" db="EMBL/GenBank/DDBJ databases">
        <title>Genome Sequence of Candolleomyces eurysporus.</title>
        <authorList>
            <person name="Buettner E."/>
        </authorList>
    </citation>
    <scope>NUCLEOTIDE SEQUENCE</scope>
    <source>
        <strain evidence="9">VTCC 930004</strain>
    </source>
</reference>
<evidence type="ECO:0000256" key="7">
    <source>
        <dbReference type="ARBA" id="ARBA00045681"/>
    </source>
</evidence>
<evidence type="ECO:0000313" key="9">
    <source>
        <dbReference type="EMBL" id="KAJ2923612.1"/>
    </source>
</evidence>
<evidence type="ECO:0000256" key="1">
    <source>
        <dbReference type="ARBA" id="ARBA00004173"/>
    </source>
</evidence>
<gene>
    <name evidence="9" type="ORF">H1R20_g13483</name>
</gene>
<keyword evidence="10" id="KW-1185">Reference proteome</keyword>
<dbReference type="GO" id="GO:0051536">
    <property type="term" value="F:iron-sulfur cluster binding"/>
    <property type="evidence" value="ECO:0007669"/>
    <property type="project" value="UniProtKB-KW"/>
</dbReference>
<name>A0A9W8IVS7_9AGAR</name>
<dbReference type="GO" id="GO:0003735">
    <property type="term" value="F:structural constituent of ribosome"/>
    <property type="evidence" value="ECO:0007669"/>
    <property type="project" value="TreeGrafter"/>
</dbReference>
<keyword evidence="4" id="KW-0408">Iron</keyword>
<evidence type="ECO:0000313" key="10">
    <source>
        <dbReference type="Proteomes" id="UP001140091"/>
    </source>
</evidence>